<dbReference type="AlphaFoldDB" id="A0A447CNC4"/>
<dbReference type="Gene3D" id="3.40.605.10">
    <property type="entry name" value="Aldehyde Dehydrogenase, Chain A, domain 1"/>
    <property type="match status" value="1"/>
</dbReference>
<dbReference type="InterPro" id="IPR016163">
    <property type="entry name" value="Ald_DH_C"/>
</dbReference>
<reference evidence="7" key="1">
    <citation type="submission" date="2018-10" db="EMBL/GenBank/DDBJ databases">
        <authorList>
            <person name="Peiro R."/>
            <person name="Begona"/>
            <person name="Cbmso G."/>
            <person name="Lopez M."/>
            <person name="Gonzalez S."/>
            <person name="Sacristan E."/>
            <person name="Castillo E."/>
        </authorList>
    </citation>
    <scope>NUCLEOTIDE SEQUENCE [LARGE SCALE GENOMIC DNA]</scope>
</reference>
<feature type="active site" evidence="3">
    <location>
        <position position="256"/>
    </location>
</feature>
<dbReference type="PROSITE" id="PS00687">
    <property type="entry name" value="ALDEHYDE_DEHYDR_GLU"/>
    <property type="match status" value="1"/>
</dbReference>
<dbReference type="PANTHER" id="PTHR43353:SF5">
    <property type="entry name" value="SUCCINATE-SEMIALDEHYDE DEHYDROGENASE, MITOCHONDRIAL"/>
    <property type="match status" value="1"/>
</dbReference>
<dbReference type="InterPro" id="IPR029510">
    <property type="entry name" value="Ald_DH_CS_GLU"/>
</dbReference>
<dbReference type="RefSeq" id="WP_129608279.1">
    <property type="nucleotide sequence ID" value="NZ_UWOC01000111.1"/>
</dbReference>
<dbReference type="PANTHER" id="PTHR43353">
    <property type="entry name" value="SUCCINATE-SEMIALDEHYDE DEHYDROGENASE, MITOCHONDRIAL"/>
    <property type="match status" value="1"/>
</dbReference>
<dbReference type="FunFam" id="3.40.605.10:FF:000007">
    <property type="entry name" value="NAD/NADP-dependent betaine aldehyde dehydrogenase"/>
    <property type="match status" value="1"/>
</dbReference>
<dbReference type="InterPro" id="IPR015590">
    <property type="entry name" value="Aldehyde_DH_dom"/>
</dbReference>
<dbReference type="InterPro" id="IPR050740">
    <property type="entry name" value="Aldehyde_DH_Superfamily"/>
</dbReference>
<dbReference type="GO" id="GO:0004777">
    <property type="term" value="F:succinate-semialdehyde dehydrogenase (NAD+) activity"/>
    <property type="evidence" value="ECO:0007669"/>
    <property type="project" value="TreeGrafter"/>
</dbReference>
<organism evidence="6 7">
    <name type="scientific">Rhodoplanes serenus</name>
    <dbReference type="NCBI Taxonomy" id="200615"/>
    <lineage>
        <taxon>Bacteria</taxon>
        <taxon>Pseudomonadati</taxon>
        <taxon>Pseudomonadota</taxon>
        <taxon>Alphaproteobacteria</taxon>
        <taxon>Hyphomicrobiales</taxon>
        <taxon>Nitrobacteraceae</taxon>
        <taxon>Rhodoplanes</taxon>
    </lineage>
</organism>
<keyword evidence="7" id="KW-1185">Reference proteome</keyword>
<dbReference type="InterPro" id="IPR016162">
    <property type="entry name" value="Ald_DH_N"/>
</dbReference>
<gene>
    <name evidence="6" type="primary">sad</name>
    <name evidence="6" type="ORF">RHODGE_RHODGE_01309</name>
</gene>
<dbReference type="Proteomes" id="UP000289200">
    <property type="component" value="Unassembled WGS sequence"/>
</dbReference>
<dbReference type="Gene3D" id="3.40.309.10">
    <property type="entry name" value="Aldehyde Dehydrogenase, Chain A, domain 2"/>
    <property type="match status" value="1"/>
</dbReference>
<dbReference type="CDD" id="cd07103">
    <property type="entry name" value="ALDH_F5_SSADH_GabD"/>
    <property type="match status" value="1"/>
</dbReference>
<sequence length="483" mass="51540">MYDNLIAGVPTDLWIGGAWRPSSDGSRFDVIDPATEAVITSVASGTVEDAEAAVEAAAAAGAEWAAKKPRERGEILRKAFELFTKESERFAKLITLENGKALPDSRGEVAYAAEFFRWFAEEGVRNLGQLYHAPSSGARIMVQHRPAGVACLVTPWNYPAAMATRKIAPALAAGCTVVLKPASETPLTMLALMPLLAEAGVPPGVVNVVPSRRSGAVVSAMLHDMRVRVVSFTGSTEVGVKLLREAADNVVRPAMELGGNAPFLVFEDADIDAAVDGAMIAKMRNQGEACTAANRFYVHEAVHDAFVDKLTARMAALKMGNGLDESVALGPLVNADTRDKVQELVDDAVAKGAKVTVGGRRPDGKGFFYPATVLTHIADDAKLLREEIFGPVAAIKTFRAEQEAIDAANATEYGLAAYLYTKDLSRGLRVSEKLDFGMIGLNRGLMSDPAAPFGGMKQSGLGREGAHEGLMEFLETQYVSVNW</sequence>
<name>A0A447CNC4_9BRAD</name>
<evidence type="ECO:0000256" key="3">
    <source>
        <dbReference type="PROSITE-ProRule" id="PRU10007"/>
    </source>
</evidence>
<evidence type="ECO:0000259" key="5">
    <source>
        <dbReference type="Pfam" id="PF00171"/>
    </source>
</evidence>
<keyword evidence="2 4" id="KW-0560">Oxidoreductase</keyword>
<evidence type="ECO:0000256" key="1">
    <source>
        <dbReference type="ARBA" id="ARBA00009986"/>
    </source>
</evidence>
<evidence type="ECO:0000256" key="4">
    <source>
        <dbReference type="RuleBase" id="RU003345"/>
    </source>
</evidence>
<protein>
    <submittedName>
        <fullName evidence="6">Succinate-semialdehyde dehydrogenase</fullName>
    </submittedName>
</protein>
<dbReference type="SUPFAM" id="SSF53720">
    <property type="entry name" value="ALDH-like"/>
    <property type="match status" value="1"/>
</dbReference>
<dbReference type="InterPro" id="IPR016161">
    <property type="entry name" value="Ald_DH/histidinol_DH"/>
</dbReference>
<comment type="similarity">
    <text evidence="1 4">Belongs to the aldehyde dehydrogenase family.</text>
</comment>
<dbReference type="OrthoDB" id="9812625at2"/>
<evidence type="ECO:0000313" key="6">
    <source>
        <dbReference type="EMBL" id="VCU06662.1"/>
    </source>
</evidence>
<dbReference type="Pfam" id="PF00171">
    <property type="entry name" value="Aldedh"/>
    <property type="match status" value="1"/>
</dbReference>
<evidence type="ECO:0000313" key="7">
    <source>
        <dbReference type="Proteomes" id="UP000289200"/>
    </source>
</evidence>
<dbReference type="FunFam" id="3.40.309.10:FF:000004">
    <property type="entry name" value="Succinate-semialdehyde dehydrogenase I"/>
    <property type="match status" value="1"/>
</dbReference>
<accession>A0A447CNC4</accession>
<dbReference type="EMBL" id="UWOC01000111">
    <property type="protein sequence ID" value="VCU06662.1"/>
    <property type="molecule type" value="Genomic_DNA"/>
</dbReference>
<dbReference type="GO" id="GO:0009450">
    <property type="term" value="P:gamma-aminobutyric acid catabolic process"/>
    <property type="evidence" value="ECO:0007669"/>
    <property type="project" value="TreeGrafter"/>
</dbReference>
<proteinExistence type="inferred from homology"/>
<comment type="caution">
    <text evidence="6">The sequence shown here is derived from an EMBL/GenBank/DDBJ whole genome shotgun (WGS) entry which is preliminary data.</text>
</comment>
<evidence type="ECO:0000256" key="2">
    <source>
        <dbReference type="ARBA" id="ARBA00023002"/>
    </source>
</evidence>
<feature type="domain" description="Aldehyde dehydrogenase" evidence="5">
    <location>
        <begin position="19"/>
        <end position="479"/>
    </location>
</feature>